<keyword evidence="8" id="KW-0808">Transferase</keyword>
<dbReference type="InterPro" id="IPR001446">
    <property type="entry name" value="5_LipOase_AP"/>
</dbReference>
<evidence type="ECO:0000256" key="2">
    <source>
        <dbReference type="ARBA" id="ARBA00022692"/>
    </source>
</evidence>
<name>A0A210Q8R9_MIZYE</name>
<dbReference type="GO" id="GO:0004602">
    <property type="term" value="F:glutathione peroxidase activity"/>
    <property type="evidence" value="ECO:0007669"/>
    <property type="project" value="TreeGrafter"/>
</dbReference>
<keyword evidence="3" id="KW-0434">Leukotriene biosynthesis</keyword>
<evidence type="ECO:0000256" key="4">
    <source>
        <dbReference type="ARBA" id="ARBA00022824"/>
    </source>
</evidence>
<evidence type="ECO:0000313" key="9">
    <source>
        <dbReference type="Proteomes" id="UP000242188"/>
    </source>
</evidence>
<dbReference type="GO" id="GO:0019370">
    <property type="term" value="P:leukotriene biosynthetic process"/>
    <property type="evidence" value="ECO:0007669"/>
    <property type="project" value="UniProtKB-KW"/>
</dbReference>
<dbReference type="GO" id="GO:0005789">
    <property type="term" value="C:endoplasmic reticulum membrane"/>
    <property type="evidence" value="ECO:0007669"/>
    <property type="project" value="UniProtKB-SubCell"/>
</dbReference>
<evidence type="ECO:0000256" key="5">
    <source>
        <dbReference type="ARBA" id="ARBA00022989"/>
    </source>
</evidence>
<feature type="transmembrane region" description="Helical" evidence="7">
    <location>
        <begin position="72"/>
        <end position="94"/>
    </location>
</feature>
<protein>
    <submittedName>
        <fullName evidence="8">Microsomal glutathione S-transferase 2</fullName>
    </submittedName>
</protein>
<dbReference type="InterPro" id="IPR050997">
    <property type="entry name" value="MAPEG"/>
</dbReference>
<dbReference type="Proteomes" id="UP000242188">
    <property type="component" value="Unassembled WGS sequence"/>
</dbReference>
<evidence type="ECO:0000256" key="6">
    <source>
        <dbReference type="ARBA" id="ARBA00023136"/>
    </source>
</evidence>
<evidence type="ECO:0000256" key="3">
    <source>
        <dbReference type="ARBA" id="ARBA00022751"/>
    </source>
</evidence>
<dbReference type="PANTHER" id="PTHR10250">
    <property type="entry name" value="MICROSOMAL GLUTATHIONE S-TRANSFERASE"/>
    <property type="match status" value="1"/>
</dbReference>
<dbReference type="STRING" id="6573.A0A210Q8R9"/>
<keyword evidence="4" id="KW-0256">Endoplasmic reticulum</keyword>
<dbReference type="PANTHER" id="PTHR10250:SF15">
    <property type="entry name" value="MICROSOMAL GLUTATHIONE S-TRANSFERASE-RELATED"/>
    <property type="match status" value="1"/>
</dbReference>
<dbReference type="EMBL" id="NEDP02004568">
    <property type="protein sequence ID" value="OWF45124.1"/>
    <property type="molecule type" value="Genomic_DNA"/>
</dbReference>
<dbReference type="InterPro" id="IPR001129">
    <property type="entry name" value="Membr-assoc_MAPEG"/>
</dbReference>
<dbReference type="GO" id="GO:0004364">
    <property type="term" value="F:glutathione transferase activity"/>
    <property type="evidence" value="ECO:0007669"/>
    <property type="project" value="TreeGrafter"/>
</dbReference>
<evidence type="ECO:0000256" key="7">
    <source>
        <dbReference type="SAM" id="Phobius"/>
    </source>
</evidence>
<dbReference type="InterPro" id="IPR023352">
    <property type="entry name" value="MAPEG-like_dom_sf"/>
</dbReference>
<reference evidence="8 9" key="1">
    <citation type="journal article" date="2017" name="Nat. Ecol. Evol.">
        <title>Scallop genome provides insights into evolution of bilaterian karyotype and development.</title>
        <authorList>
            <person name="Wang S."/>
            <person name="Zhang J."/>
            <person name="Jiao W."/>
            <person name="Li J."/>
            <person name="Xun X."/>
            <person name="Sun Y."/>
            <person name="Guo X."/>
            <person name="Huan P."/>
            <person name="Dong B."/>
            <person name="Zhang L."/>
            <person name="Hu X."/>
            <person name="Sun X."/>
            <person name="Wang J."/>
            <person name="Zhao C."/>
            <person name="Wang Y."/>
            <person name="Wang D."/>
            <person name="Huang X."/>
            <person name="Wang R."/>
            <person name="Lv J."/>
            <person name="Li Y."/>
            <person name="Zhang Z."/>
            <person name="Liu B."/>
            <person name="Lu W."/>
            <person name="Hui Y."/>
            <person name="Liang J."/>
            <person name="Zhou Z."/>
            <person name="Hou R."/>
            <person name="Li X."/>
            <person name="Liu Y."/>
            <person name="Li H."/>
            <person name="Ning X."/>
            <person name="Lin Y."/>
            <person name="Zhao L."/>
            <person name="Xing Q."/>
            <person name="Dou J."/>
            <person name="Li Y."/>
            <person name="Mao J."/>
            <person name="Guo H."/>
            <person name="Dou H."/>
            <person name="Li T."/>
            <person name="Mu C."/>
            <person name="Jiang W."/>
            <person name="Fu Q."/>
            <person name="Fu X."/>
            <person name="Miao Y."/>
            <person name="Liu J."/>
            <person name="Yu Q."/>
            <person name="Li R."/>
            <person name="Liao H."/>
            <person name="Li X."/>
            <person name="Kong Y."/>
            <person name="Jiang Z."/>
            <person name="Chourrout D."/>
            <person name="Li R."/>
            <person name="Bao Z."/>
        </authorList>
    </citation>
    <scope>NUCLEOTIDE SEQUENCE [LARGE SCALE GENOMIC DNA]</scope>
    <source>
        <strain evidence="8 9">PY_sf001</strain>
    </source>
</reference>
<dbReference type="OrthoDB" id="410651at2759"/>
<organism evidence="8 9">
    <name type="scientific">Mizuhopecten yessoensis</name>
    <name type="common">Japanese scallop</name>
    <name type="synonym">Patinopecten yessoensis</name>
    <dbReference type="NCBI Taxonomy" id="6573"/>
    <lineage>
        <taxon>Eukaryota</taxon>
        <taxon>Metazoa</taxon>
        <taxon>Spiralia</taxon>
        <taxon>Lophotrochozoa</taxon>
        <taxon>Mollusca</taxon>
        <taxon>Bivalvia</taxon>
        <taxon>Autobranchia</taxon>
        <taxon>Pteriomorphia</taxon>
        <taxon>Pectinida</taxon>
        <taxon>Pectinoidea</taxon>
        <taxon>Pectinidae</taxon>
        <taxon>Mizuhopecten</taxon>
    </lineage>
</organism>
<dbReference type="AlphaFoldDB" id="A0A210Q8R9"/>
<comment type="subcellular location">
    <subcellularLocation>
        <location evidence="1">Endoplasmic reticulum membrane</location>
        <topology evidence="1">Multi-pass membrane protein</topology>
    </subcellularLocation>
</comment>
<feature type="transmembrane region" description="Helical" evidence="7">
    <location>
        <begin position="115"/>
        <end position="136"/>
    </location>
</feature>
<dbReference type="PRINTS" id="PR00488">
    <property type="entry name" value="5LPOXGNASEAP"/>
</dbReference>
<keyword evidence="2 7" id="KW-0812">Transmembrane</keyword>
<evidence type="ECO:0000256" key="1">
    <source>
        <dbReference type="ARBA" id="ARBA00004477"/>
    </source>
</evidence>
<dbReference type="SUPFAM" id="SSF161084">
    <property type="entry name" value="MAPEG domain-like"/>
    <property type="match status" value="1"/>
</dbReference>
<comment type="caution">
    <text evidence="8">The sequence shown here is derived from an EMBL/GenBank/DDBJ whole genome shotgun (WGS) entry which is preliminary data.</text>
</comment>
<keyword evidence="5 7" id="KW-1133">Transmembrane helix</keyword>
<dbReference type="Pfam" id="PF01124">
    <property type="entry name" value="MAPEG"/>
    <property type="match status" value="1"/>
</dbReference>
<accession>A0A210Q8R9</accession>
<sequence>MSTPIYVENVALLGIVTLAGGYQLASFAKRVGKKRYQVKLAYPAITGNPEFELIYRAQQNCLEFYPIFMSAFWTSGIFFHPAPTFLAGVVYLYAREKYFTGYSKSVEGRMSGFRWSVRGLMSLLAMGGVGLCHAVLKQYAGINVYEQYLQQYLKF</sequence>
<dbReference type="GO" id="GO:0008047">
    <property type="term" value="F:enzyme activator activity"/>
    <property type="evidence" value="ECO:0007669"/>
    <property type="project" value="InterPro"/>
</dbReference>
<dbReference type="FunFam" id="1.20.120.550:FF:000003">
    <property type="entry name" value="Leukotriene C4 synthase"/>
    <property type="match status" value="1"/>
</dbReference>
<gene>
    <name evidence="8" type="ORF">KP79_PYT13236</name>
</gene>
<keyword evidence="9" id="KW-1185">Reference proteome</keyword>
<dbReference type="GO" id="GO:0005635">
    <property type="term" value="C:nuclear envelope"/>
    <property type="evidence" value="ECO:0007669"/>
    <property type="project" value="TreeGrafter"/>
</dbReference>
<dbReference type="Gene3D" id="1.20.120.550">
    <property type="entry name" value="Membrane associated eicosanoid/glutathione metabolism-like domain"/>
    <property type="match status" value="1"/>
</dbReference>
<proteinExistence type="predicted"/>
<evidence type="ECO:0000313" key="8">
    <source>
        <dbReference type="EMBL" id="OWF45124.1"/>
    </source>
</evidence>
<keyword evidence="6 7" id="KW-0472">Membrane</keyword>